<dbReference type="InterPro" id="IPR035979">
    <property type="entry name" value="RBD_domain_sf"/>
</dbReference>
<accession>A0A8H5XUJ3</accession>
<keyword evidence="1" id="KW-0694">RNA-binding</keyword>
<dbReference type="PANTHER" id="PTHR32343:SF10">
    <property type="entry name" value="RNA-BINDING REGION RNP-1 DOMAIN-CONTAINING PROTEIN"/>
    <property type="match status" value="1"/>
</dbReference>
<dbReference type="InterPro" id="IPR012677">
    <property type="entry name" value="Nucleotide-bd_a/b_plait_sf"/>
</dbReference>
<evidence type="ECO:0000313" key="5">
    <source>
        <dbReference type="EMBL" id="KAF5700192.1"/>
    </source>
</evidence>
<dbReference type="Proteomes" id="UP000544331">
    <property type="component" value="Unassembled WGS sequence"/>
</dbReference>
<evidence type="ECO:0000256" key="1">
    <source>
        <dbReference type="PROSITE-ProRule" id="PRU00176"/>
    </source>
</evidence>
<proteinExistence type="predicted"/>
<dbReference type="AlphaFoldDB" id="A0A8H5XUJ3"/>
<gene>
    <name evidence="5" type="ORF">FMUND_14422</name>
</gene>
<dbReference type="PANTHER" id="PTHR32343">
    <property type="entry name" value="SERINE/ARGININE-RICH SPLICING FACTOR"/>
    <property type="match status" value="1"/>
</dbReference>
<feature type="transmembrane region" description="Helical" evidence="3">
    <location>
        <begin position="177"/>
        <end position="197"/>
    </location>
</feature>
<keyword evidence="2" id="KW-0175">Coiled coil</keyword>
<evidence type="ECO:0000256" key="3">
    <source>
        <dbReference type="SAM" id="Phobius"/>
    </source>
</evidence>
<name>A0A8H5XUJ3_9HYPO</name>
<dbReference type="PROSITE" id="PS50102">
    <property type="entry name" value="RRM"/>
    <property type="match status" value="1"/>
</dbReference>
<organism evidence="5 6">
    <name type="scientific">Fusarium mundagurra</name>
    <dbReference type="NCBI Taxonomy" id="1567541"/>
    <lineage>
        <taxon>Eukaryota</taxon>
        <taxon>Fungi</taxon>
        <taxon>Dikarya</taxon>
        <taxon>Ascomycota</taxon>
        <taxon>Pezizomycotina</taxon>
        <taxon>Sordariomycetes</taxon>
        <taxon>Hypocreomycetidae</taxon>
        <taxon>Hypocreales</taxon>
        <taxon>Nectriaceae</taxon>
        <taxon>Fusarium</taxon>
        <taxon>Fusarium fujikuroi species complex</taxon>
    </lineage>
</organism>
<dbReference type="EMBL" id="JAAOAN010000750">
    <property type="protein sequence ID" value="KAF5700192.1"/>
    <property type="molecule type" value="Genomic_DNA"/>
</dbReference>
<keyword evidence="3" id="KW-0812">Transmembrane</keyword>
<evidence type="ECO:0000256" key="2">
    <source>
        <dbReference type="SAM" id="Coils"/>
    </source>
</evidence>
<keyword evidence="6" id="KW-1185">Reference proteome</keyword>
<feature type="transmembrane region" description="Helical" evidence="3">
    <location>
        <begin position="260"/>
        <end position="280"/>
    </location>
</feature>
<dbReference type="InterPro" id="IPR000504">
    <property type="entry name" value="RRM_dom"/>
</dbReference>
<dbReference type="SMART" id="SM00360">
    <property type="entry name" value="RRM"/>
    <property type="match status" value="1"/>
</dbReference>
<evidence type="ECO:0000313" key="6">
    <source>
        <dbReference type="Proteomes" id="UP000544331"/>
    </source>
</evidence>
<reference evidence="5 6" key="1">
    <citation type="submission" date="2020-05" db="EMBL/GenBank/DDBJ databases">
        <title>Identification and distribution of gene clusters putatively required for synthesis of sphingolipid metabolism inhibitors in phylogenetically diverse species of the filamentous fungus Fusarium.</title>
        <authorList>
            <person name="Kim H.-S."/>
            <person name="Busman M."/>
            <person name="Brown D.W."/>
            <person name="Divon H."/>
            <person name="Uhlig S."/>
            <person name="Proctor R.H."/>
        </authorList>
    </citation>
    <scope>NUCLEOTIDE SEQUENCE [LARGE SCALE GENOMIC DNA]</scope>
    <source>
        <strain evidence="5 6">NRRL 66235</strain>
    </source>
</reference>
<comment type="caution">
    <text evidence="5">The sequence shown here is derived from an EMBL/GenBank/DDBJ whole genome shotgun (WGS) entry which is preliminary data.</text>
</comment>
<dbReference type="GO" id="GO:0003723">
    <property type="term" value="F:RNA binding"/>
    <property type="evidence" value="ECO:0007669"/>
    <property type="project" value="UniProtKB-UniRule"/>
</dbReference>
<dbReference type="SUPFAM" id="SSF54928">
    <property type="entry name" value="RNA-binding domain, RBD"/>
    <property type="match status" value="1"/>
</dbReference>
<dbReference type="OrthoDB" id="3599804at2759"/>
<feature type="transmembrane region" description="Helical" evidence="3">
    <location>
        <begin position="217"/>
        <end position="239"/>
    </location>
</feature>
<keyword evidence="3" id="KW-0472">Membrane</keyword>
<dbReference type="Gene3D" id="3.30.70.330">
    <property type="match status" value="1"/>
</dbReference>
<evidence type="ECO:0000259" key="4">
    <source>
        <dbReference type="PROSITE" id="PS50102"/>
    </source>
</evidence>
<protein>
    <submittedName>
        <fullName evidence="5">Vip1</fullName>
    </submittedName>
</protein>
<keyword evidence="3" id="KW-1133">Transmembrane helix</keyword>
<feature type="domain" description="RRM" evidence="4">
    <location>
        <begin position="3"/>
        <end position="80"/>
    </location>
</feature>
<feature type="coiled-coil region" evidence="2">
    <location>
        <begin position="135"/>
        <end position="169"/>
    </location>
</feature>
<sequence>MSTTVHVQGISHETSEKEVKDFFNFCGKITNLTIAPTSDAADGEKQASVTFEEEKAAKVALSLDNTQLGKSLVHVTTANNIDDVAYKAGAAVTASTPECKRGSQVVAKPFASTLNYTTGFRPPAEQNKSNEDKTLELLQEHHQQMLRIIQILEEELSRQRQERNAAEELQTSTLVTFFQNIGAISTLGSSFTFALIVSQLQDPAEVSRRHHFDLSTVRIFIATSWFLFTVALVLGILLASAIKSTRDAEWKKRQRILAIIFLYPLIGVALILLSLSVAAYVDVVGFLMLGLVLFYPVVVWPTIWCFKGLDKLVGDMGSGAIPPSDSGE</sequence>
<feature type="transmembrane region" description="Helical" evidence="3">
    <location>
        <begin position="286"/>
        <end position="306"/>
    </location>
</feature>
<dbReference type="Pfam" id="PF00076">
    <property type="entry name" value="RRM_1"/>
    <property type="match status" value="1"/>
</dbReference>